<reference evidence="2 3" key="1">
    <citation type="submission" date="2018-07" db="EMBL/GenBank/DDBJ databases">
        <title>Genomic Encyclopedia of Type Strains, Phase IV (KMG-IV): sequencing the most valuable type-strain genomes for metagenomic binning, comparative biology and taxonomic classification.</title>
        <authorList>
            <person name="Goeker M."/>
        </authorList>
    </citation>
    <scope>NUCLEOTIDE SEQUENCE [LARGE SCALE GENOMIC DNA]</scope>
    <source>
        <strain evidence="2 3">DSM 27016</strain>
    </source>
</reference>
<protein>
    <submittedName>
        <fullName evidence="2">Putative phosphoadenosine phosphosulfate sulfurtransferase</fullName>
    </submittedName>
</protein>
<keyword evidence="2" id="KW-0808">Transferase</keyword>
<dbReference type="InterPro" id="IPR021845">
    <property type="entry name" value="DUF3440"/>
</dbReference>
<organism evidence="2 3">
    <name type="scientific">Anaerobacterium chartisolvens</name>
    <dbReference type="NCBI Taxonomy" id="1297424"/>
    <lineage>
        <taxon>Bacteria</taxon>
        <taxon>Bacillati</taxon>
        <taxon>Bacillota</taxon>
        <taxon>Clostridia</taxon>
        <taxon>Eubacteriales</taxon>
        <taxon>Oscillospiraceae</taxon>
        <taxon>Anaerobacterium</taxon>
    </lineage>
</organism>
<dbReference type="EMBL" id="QPJT01000001">
    <property type="protein sequence ID" value="RCX20854.1"/>
    <property type="molecule type" value="Genomic_DNA"/>
</dbReference>
<dbReference type="Gene3D" id="3.40.50.620">
    <property type="entry name" value="HUPs"/>
    <property type="match status" value="1"/>
</dbReference>
<feature type="domain" description="Phosphoadenosine phosphosulphate reductase" evidence="1">
    <location>
        <begin position="32"/>
        <end position="237"/>
    </location>
</feature>
<evidence type="ECO:0000313" key="3">
    <source>
        <dbReference type="Proteomes" id="UP000253034"/>
    </source>
</evidence>
<dbReference type="GO" id="GO:0071453">
    <property type="term" value="P:cellular response to oxygen levels"/>
    <property type="evidence" value="ECO:0007669"/>
    <property type="project" value="TreeGrafter"/>
</dbReference>
<dbReference type="Proteomes" id="UP000253034">
    <property type="component" value="Unassembled WGS sequence"/>
</dbReference>
<dbReference type="InterPro" id="IPR002500">
    <property type="entry name" value="PAPS_reduct_dom"/>
</dbReference>
<keyword evidence="3" id="KW-1185">Reference proteome</keyword>
<dbReference type="PANTHER" id="PTHR30083">
    <property type="entry name" value="TRANSCRIPTIONAL REGULATOR-RELATED"/>
    <property type="match status" value="1"/>
</dbReference>
<comment type="caution">
    <text evidence="2">The sequence shown here is derived from an EMBL/GenBank/DDBJ whole genome shotgun (WGS) entry which is preliminary data.</text>
</comment>
<dbReference type="SUPFAM" id="SSF52402">
    <property type="entry name" value="Adenine nucleotide alpha hydrolases-like"/>
    <property type="match status" value="1"/>
</dbReference>
<dbReference type="AlphaFoldDB" id="A0A369BMD5"/>
<dbReference type="Pfam" id="PF11922">
    <property type="entry name" value="DUF3440"/>
    <property type="match status" value="1"/>
</dbReference>
<evidence type="ECO:0000313" key="2">
    <source>
        <dbReference type="EMBL" id="RCX20854.1"/>
    </source>
</evidence>
<gene>
    <name evidence="2" type="ORF">DFR58_10156</name>
</gene>
<dbReference type="GO" id="GO:0016740">
    <property type="term" value="F:transferase activity"/>
    <property type="evidence" value="ECO:0007669"/>
    <property type="project" value="UniProtKB-KW"/>
</dbReference>
<dbReference type="Pfam" id="PF01507">
    <property type="entry name" value="PAPS_reduct"/>
    <property type="match status" value="1"/>
</dbReference>
<name>A0A369BMD5_9FIRM</name>
<evidence type="ECO:0000259" key="1">
    <source>
        <dbReference type="Pfam" id="PF01507"/>
    </source>
</evidence>
<proteinExistence type="predicted"/>
<dbReference type="PANTHER" id="PTHR30083:SF0">
    <property type="entry name" value="3'-PHOSPHOADENOSINE 5'-PHOSPHOSULFATE SULFOTRANSFERASE (PAPS REDUCTASE)_FAD SYNTHETASE"/>
    <property type="match status" value="1"/>
</dbReference>
<dbReference type="InterPro" id="IPR014729">
    <property type="entry name" value="Rossmann-like_a/b/a_fold"/>
</dbReference>
<accession>A0A369BMD5</accession>
<sequence>MLYMLKQVYINKTVDISMRERIAYIFDEFENICVSISGGKDSTVLAYLALQEAHRRGRKIGIFFLDEEVVYQSTIEQVRWIMGLYPENTIKLWFQIEFNLTNATSFKDGQLKCWEAGKHKIWMRAKEPDSIQHKPWDRDKETVRDKNKGFGFYDAIENFNNYRQGTAFLVGLRATESPNRWRAVSKNPGYKDIYWATKMINNNVTFYPLYDWNFHDIWKFIYDNKVRYSKIYDYMYKKGMGMQEIRVSSLIHEKSFKALVELPEFEPKTYDKLLKRVQGISVGHIYGKENAMLKVRKLPKNYKSWRGYRNFLLETYPDESKKPIFIRRFSRQFDNEYVSRQQCRQLILNDYENNLPIDNGPDPREETIKKWRELL</sequence>